<comment type="caution">
    <text evidence="2">The sequence shown here is derived from an EMBL/GenBank/DDBJ whole genome shotgun (WGS) entry which is preliminary data.</text>
</comment>
<feature type="region of interest" description="Disordered" evidence="1">
    <location>
        <begin position="90"/>
        <end position="135"/>
    </location>
</feature>
<reference evidence="2" key="1">
    <citation type="journal article" date="2014" name="Int. J. Syst. Evol. Microbiol.">
        <title>Complete genome sequence of Corynebacterium casei LMG S-19264T (=DSM 44701T), isolated from a smear-ripened cheese.</title>
        <authorList>
            <consortium name="US DOE Joint Genome Institute (JGI-PGF)"/>
            <person name="Walter F."/>
            <person name="Albersmeier A."/>
            <person name="Kalinowski J."/>
            <person name="Ruckert C."/>
        </authorList>
    </citation>
    <scope>NUCLEOTIDE SEQUENCE</scope>
    <source>
        <strain evidence="2">JCM 4434</strain>
    </source>
</reference>
<name>A0A8H9HPY0_KITAU</name>
<dbReference type="AlphaFoldDB" id="A0A8H9HPY0"/>
<dbReference type="EMBL" id="BMUB01000008">
    <property type="protein sequence ID" value="GGU82108.1"/>
    <property type="molecule type" value="Genomic_DNA"/>
</dbReference>
<gene>
    <name evidence="2" type="ORF">GCM10010502_37540</name>
</gene>
<dbReference type="Proteomes" id="UP000610124">
    <property type="component" value="Unassembled WGS sequence"/>
</dbReference>
<evidence type="ECO:0000256" key="1">
    <source>
        <dbReference type="SAM" id="MobiDB-lite"/>
    </source>
</evidence>
<evidence type="ECO:0000313" key="2">
    <source>
        <dbReference type="EMBL" id="GGU82108.1"/>
    </source>
</evidence>
<organism evidence="2 3">
    <name type="scientific">Kitasatospora aureofaciens</name>
    <name type="common">Streptomyces aureofaciens</name>
    <dbReference type="NCBI Taxonomy" id="1894"/>
    <lineage>
        <taxon>Bacteria</taxon>
        <taxon>Bacillati</taxon>
        <taxon>Actinomycetota</taxon>
        <taxon>Actinomycetes</taxon>
        <taxon>Kitasatosporales</taxon>
        <taxon>Streptomycetaceae</taxon>
        <taxon>Kitasatospora</taxon>
    </lineage>
</organism>
<feature type="compositionally biased region" description="Basic and acidic residues" evidence="1">
    <location>
        <begin position="122"/>
        <end position="135"/>
    </location>
</feature>
<reference evidence="2" key="2">
    <citation type="submission" date="2020-09" db="EMBL/GenBank/DDBJ databases">
        <authorList>
            <person name="Sun Q."/>
            <person name="Ohkuma M."/>
        </authorList>
    </citation>
    <scope>NUCLEOTIDE SEQUENCE</scope>
    <source>
        <strain evidence="2">JCM 4434</strain>
    </source>
</reference>
<protein>
    <submittedName>
        <fullName evidence="2">Uncharacterized protein</fullName>
    </submittedName>
</protein>
<evidence type="ECO:0000313" key="3">
    <source>
        <dbReference type="Proteomes" id="UP000610124"/>
    </source>
</evidence>
<proteinExistence type="predicted"/>
<sequence length="135" mass="14025">MVHAVRRAPAQVRALLFLRKVPVISATPVRQGAVRVHGRCARAGWGGTLGNRTKGSARLKVRRTGPGFGRAVEPVGQAFCRGSPWWVVPAGERNPSGAPGVPTDGTREPVGGRAGPAAGTGCRERAGSDDGRWAG</sequence>
<accession>A0A8H9HPY0</accession>